<dbReference type="Proteomes" id="UP000530928">
    <property type="component" value="Unassembled WGS sequence"/>
</dbReference>
<gene>
    <name evidence="2" type="ORF">HNR30_009400</name>
</gene>
<name>A0A7W0CV84_9ACTN</name>
<feature type="signal peptide" evidence="1">
    <location>
        <begin position="1"/>
        <end position="29"/>
    </location>
</feature>
<evidence type="ECO:0000313" key="3">
    <source>
        <dbReference type="Proteomes" id="UP000530928"/>
    </source>
</evidence>
<keyword evidence="1" id="KW-0732">Signal</keyword>
<evidence type="ECO:0000313" key="2">
    <source>
        <dbReference type="EMBL" id="MBA2897994.1"/>
    </source>
</evidence>
<reference evidence="2 3" key="1">
    <citation type="submission" date="2020-07" db="EMBL/GenBank/DDBJ databases">
        <title>Genomic Encyclopedia of Type Strains, Phase IV (KMG-IV): sequencing the most valuable type-strain genomes for metagenomic binning, comparative biology and taxonomic classification.</title>
        <authorList>
            <person name="Goeker M."/>
        </authorList>
    </citation>
    <scope>NUCLEOTIDE SEQUENCE [LARGE SCALE GENOMIC DNA]</scope>
    <source>
        <strain evidence="2 3">DSM 45533</strain>
    </source>
</reference>
<proteinExistence type="predicted"/>
<evidence type="ECO:0008006" key="4">
    <source>
        <dbReference type="Google" id="ProtNLM"/>
    </source>
</evidence>
<evidence type="ECO:0000256" key="1">
    <source>
        <dbReference type="SAM" id="SignalP"/>
    </source>
</evidence>
<feature type="chain" id="PRO_5031154659" description="YkuD domain-containing protein" evidence="1">
    <location>
        <begin position="30"/>
        <end position="136"/>
    </location>
</feature>
<sequence>MNSRQPLLRRIALVLATTVLTTLAVPASAKATLAWVCPKGSVCFYYDPGATRLACQTPSDGNPDCDGAWIWAIYNRGYTDPGQDHAYVSGNMAPKGAYSTGCIHVGHKKALARAWIPNWVIWSRECNTGLGEDWEL</sequence>
<dbReference type="EMBL" id="JACDUR010000016">
    <property type="protein sequence ID" value="MBA2897994.1"/>
    <property type="molecule type" value="Genomic_DNA"/>
</dbReference>
<organism evidence="2 3">
    <name type="scientific">Nonomuraea soli</name>
    <dbReference type="NCBI Taxonomy" id="1032476"/>
    <lineage>
        <taxon>Bacteria</taxon>
        <taxon>Bacillati</taxon>
        <taxon>Actinomycetota</taxon>
        <taxon>Actinomycetes</taxon>
        <taxon>Streptosporangiales</taxon>
        <taxon>Streptosporangiaceae</taxon>
        <taxon>Nonomuraea</taxon>
    </lineage>
</organism>
<comment type="caution">
    <text evidence="2">The sequence shown here is derived from an EMBL/GenBank/DDBJ whole genome shotgun (WGS) entry which is preliminary data.</text>
</comment>
<protein>
    <recommendedName>
        <fullName evidence="4">YkuD domain-containing protein</fullName>
    </recommendedName>
</protein>
<keyword evidence="3" id="KW-1185">Reference proteome</keyword>
<dbReference type="RefSeq" id="WP_181616671.1">
    <property type="nucleotide sequence ID" value="NZ_BAABAM010000020.1"/>
</dbReference>
<accession>A0A7W0CV84</accession>
<dbReference type="AlphaFoldDB" id="A0A7W0CV84"/>